<dbReference type="PROSITE" id="PS00178">
    <property type="entry name" value="AA_TRNA_LIGASE_I"/>
    <property type="match status" value="1"/>
</dbReference>
<evidence type="ECO:0000256" key="5">
    <source>
        <dbReference type="ARBA" id="ARBA00022490"/>
    </source>
</evidence>
<dbReference type="AlphaFoldDB" id="A0A484H7V9"/>
<dbReference type="InterPro" id="IPR014729">
    <property type="entry name" value="Rossmann-like_a/b/a_fold"/>
</dbReference>
<evidence type="ECO:0000256" key="9">
    <source>
        <dbReference type="ARBA" id="ARBA00022917"/>
    </source>
</evidence>
<comment type="subcellular location">
    <subcellularLocation>
        <location evidence="1">Cytoplasm</location>
    </subcellularLocation>
</comment>
<dbReference type="Gene3D" id="3.40.50.620">
    <property type="entry name" value="HUPs"/>
    <property type="match status" value="2"/>
</dbReference>
<keyword evidence="9" id="KW-0648">Protein biosynthesis</keyword>
<dbReference type="NCBIfam" id="TIGR00467">
    <property type="entry name" value="lysS_arch"/>
    <property type="match status" value="1"/>
</dbReference>
<dbReference type="Pfam" id="PF01921">
    <property type="entry name" value="tRNA-synt_1f"/>
    <property type="match status" value="1"/>
</dbReference>
<dbReference type="GO" id="GO:0006430">
    <property type="term" value="P:lysyl-tRNA aminoacylation"/>
    <property type="evidence" value="ECO:0007669"/>
    <property type="project" value="InterPro"/>
</dbReference>
<evidence type="ECO:0000256" key="4">
    <source>
        <dbReference type="ARBA" id="ARBA00015745"/>
    </source>
</evidence>
<dbReference type="GO" id="GO:0004824">
    <property type="term" value="F:lysine-tRNA ligase activity"/>
    <property type="evidence" value="ECO:0007669"/>
    <property type="project" value="UniProtKB-EC"/>
</dbReference>
<comment type="catalytic activity">
    <reaction evidence="12">
        <text>tRNA(Lys) + L-lysine + ATP = L-lysyl-tRNA(Lys) + AMP + diphosphate</text>
        <dbReference type="Rhea" id="RHEA:20792"/>
        <dbReference type="Rhea" id="RHEA-COMP:9696"/>
        <dbReference type="Rhea" id="RHEA-COMP:9697"/>
        <dbReference type="ChEBI" id="CHEBI:30616"/>
        <dbReference type="ChEBI" id="CHEBI:32551"/>
        <dbReference type="ChEBI" id="CHEBI:33019"/>
        <dbReference type="ChEBI" id="CHEBI:78442"/>
        <dbReference type="ChEBI" id="CHEBI:78529"/>
        <dbReference type="ChEBI" id="CHEBI:456215"/>
        <dbReference type="EC" id="6.1.1.6"/>
    </reaction>
</comment>
<accession>A0A484H7V9</accession>
<dbReference type="GO" id="GO:0000049">
    <property type="term" value="F:tRNA binding"/>
    <property type="evidence" value="ECO:0007669"/>
    <property type="project" value="InterPro"/>
</dbReference>
<dbReference type="EMBL" id="LR026963">
    <property type="protein sequence ID" value="VBB69854.1"/>
    <property type="molecule type" value="Genomic_DNA"/>
</dbReference>
<sequence>MASQPLNQFSSLAAAKRAKAWPFQEARQLLDSHLCGQIPAKGYVLFETGYGPSGLPHVGTFGEVMRTTMVRRALHQLAPHIPTRLFTFSDDMDGLRKVPDNIPNQAMVAQHIGKPLTRIPDPFGMHASFGHHHNACLCALLDSFGFEYTFVSATECYRSGQFDAALRTVLQHYDAVMAVVLPTLRAERRATYSPFLPVCPRTNRVLQVPIVYRDIEAGTVVYQEEEDGPKVEVPVTGGHCKLQWKADWGMRWYAFGVDYEMSGKDLTDSVLLSSHICRILGRNPPMNLTYELFLDEQGRKISKSLGNGLTMEEWLRYAPAESLALFMYNKPKVAKRLHFDIIPRVVDEYIRHIEEFSLQDTDKRLENPVWHIHAGRPPTMATPVSFSLLLNLISTCHTVDPEIIWHYVLRYAPRATSAPMLQQLIAHAITYARDFVLPAKQHYRLPSKEERTALKSLHTALQAVPATVSAQELQHIVYEVGKQHPAVGNLHTWFTALYQILLGRPEGPRIGSFIALYGVAETVALLERVLAGENLARLSSE</sequence>
<dbReference type="SUPFAM" id="SSF52374">
    <property type="entry name" value="Nucleotidylyl transferase"/>
    <property type="match status" value="1"/>
</dbReference>
<keyword evidence="10 13" id="KW-0030">Aminoacyl-tRNA synthetase</keyword>
<evidence type="ECO:0000256" key="10">
    <source>
        <dbReference type="ARBA" id="ARBA00023146"/>
    </source>
</evidence>
<dbReference type="InterPro" id="IPR020751">
    <property type="entry name" value="aa-tRNA-synth_I_codon-bd_sub2"/>
</dbReference>
<proteinExistence type="inferred from homology"/>
<evidence type="ECO:0000256" key="2">
    <source>
        <dbReference type="ARBA" id="ARBA00005594"/>
    </source>
</evidence>
<dbReference type="HAMAP" id="MF_00177">
    <property type="entry name" value="Lys_tRNA_synth_class1"/>
    <property type="match status" value="1"/>
</dbReference>
<keyword evidence="8" id="KW-0067">ATP-binding</keyword>
<evidence type="ECO:0000256" key="7">
    <source>
        <dbReference type="ARBA" id="ARBA00022741"/>
    </source>
</evidence>
<dbReference type="InterPro" id="IPR008925">
    <property type="entry name" value="aa_tRNA-synth_I_cd-bd_sf"/>
</dbReference>
<dbReference type="Gene3D" id="1.10.10.350">
    <property type="match status" value="1"/>
</dbReference>
<dbReference type="PANTHER" id="PTHR37940:SF1">
    <property type="entry name" value="LYSINE--TRNA LIGASE"/>
    <property type="match status" value="1"/>
</dbReference>
<evidence type="ECO:0000256" key="11">
    <source>
        <dbReference type="ARBA" id="ARBA00030563"/>
    </source>
</evidence>
<organism evidence="13">
    <name type="scientific">invertebrate metagenome</name>
    <dbReference type="NCBI Taxonomy" id="1711999"/>
    <lineage>
        <taxon>unclassified sequences</taxon>
        <taxon>metagenomes</taxon>
        <taxon>organismal metagenomes</taxon>
    </lineage>
</organism>
<keyword evidence="7" id="KW-0547">Nucleotide-binding</keyword>
<reference evidence="13" key="1">
    <citation type="submission" date="2018-10" db="EMBL/GenBank/DDBJ databases">
        <authorList>
            <person name="Gruber-Vodicka H."/>
            <person name="Jaeckle O."/>
        </authorList>
    </citation>
    <scope>NUCLEOTIDE SEQUENCE</scope>
</reference>
<evidence type="ECO:0000256" key="3">
    <source>
        <dbReference type="ARBA" id="ARBA00013166"/>
    </source>
</evidence>
<evidence type="ECO:0000313" key="13">
    <source>
        <dbReference type="EMBL" id="VBB69854.1"/>
    </source>
</evidence>
<dbReference type="GO" id="GO:0005524">
    <property type="term" value="F:ATP binding"/>
    <property type="evidence" value="ECO:0007669"/>
    <property type="project" value="UniProtKB-KW"/>
</dbReference>
<dbReference type="InterPro" id="IPR001412">
    <property type="entry name" value="aa-tRNA-synth_I_CS"/>
</dbReference>
<dbReference type="InterPro" id="IPR002904">
    <property type="entry name" value="Lys-tRNA-ligase"/>
</dbReference>
<evidence type="ECO:0000256" key="8">
    <source>
        <dbReference type="ARBA" id="ARBA00022840"/>
    </source>
</evidence>
<gene>
    <name evidence="13" type="ORF">RIEGSTA812A_PEG_1327</name>
</gene>
<dbReference type="GO" id="GO:0005737">
    <property type="term" value="C:cytoplasm"/>
    <property type="evidence" value="ECO:0007669"/>
    <property type="project" value="UniProtKB-SubCell"/>
</dbReference>
<evidence type="ECO:0000256" key="12">
    <source>
        <dbReference type="ARBA" id="ARBA00048573"/>
    </source>
</evidence>
<keyword evidence="5" id="KW-0963">Cytoplasm</keyword>
<evidence type="ECO:0000256" key="1">
    <source>
        <dbReference type="ARBA" id="ARBA00004496"/>
    </source>
</evidence>
<keyword evidence="6 13" id="KW-0436">Ligase</keyword>
<evidence type="ECO:0000256" key="6">
    <source>
        <dbReference type="ARBA" id="ARBA00022598"/>
    </source>
</evidence>
<dbReference type="SUPFAM" id="SSF48163">
    <property type="entry name" value="An anticodon-binding domain of class I aminoacyl-tRNA synthetases"/>
    <property type="match status" value="1"/>
</dbReference>
<name>A0A484H7V9_9ZZZZ</name>
<protein>
    <recommendedName>
        <fullName evidence="4">Lysine--tRNA ligase</fullName>
        <ecNumber evidence="3">6.1.1.6</ecNumber>
    </recommendedName>
    <alternativeName>
        <fullName evidence="11">Lysyl-tRNA synthetase</fullName>
    </alternativeName>
</protein>
<dbReference type="NCBIfam" id="NF001968">
    <property type="entry name" value="PRK00750.1-2"/>
    <property type="match status" value="1"/>
</dbReference>
<dbReference type="PANTHER" id="PTHR37940">
    <property type="entry name" value="LYSINE--TRNA LIGASE"/>
    <property type="match status" value="1"/>
</dbReference>
<comment type="similarity">
    <text evidence="2">Belongs to the class-I aminoacyl-tRNA synthetase family.</text>
</comment>
<dbReference type="EC" id="6.1.1.6" evidence="3"/>